<dbReference type="Proteomes" id="UP000612893">
    <property type="component" value="Unassembled WGS sequence"/>
</dbReference>
<evidence type="ECO:0000259" key="3">
    <source>
        <dbReference type="Pfam" id="PF23357"/>
    </source>
</evidence>
<dbReference type="InterPro" id="IPR019196">
    <property type="entry name" value="ABC_transp_unknown"/>
</dbReference>
<dbReference type="Pfam" id="PF09822">
    <property type="entry name" value="ABC_transp_aux"/>
    <property type="match status" value="1"/>
</dbReference>
<feature type="transmembrane region" description="Helical" evidence="1">
    <location>
        <begin position="7"/>
        <end position="29"/>
    </location>
</feature>
<feature type="transmembrane region" description="Helical" evidence="1">
    <location>
        <begin position="495"/>
        <end position="515"/>
    </location>
</feature>
<proteinExistence type="predicted"/>
<keyword evidence="1" id="KW-0812">Transmembrane</keyword>
<dbReference type="InterPro" id="IPR055396">
    <property type="entry name" value="DUF7088"/>
</dbReference>
<organism evidence="4 5">
    <name type="scientific">Candidatus Nephthysia bennettiae</name>
    <dbReference type="NCBI Taxonomy" id="3127016"/>
    <lineage>
        <taxon>Bacteria</taxon>
        <taxon>Bacillati</taxon>
        <taxon>Candidatus Dormiibacterota</taxon>
        <taxon>Candidatus Dormibacteria</taxon>
        <taxon>Candidatus Dormibacterales</taxon>
        <taxon>Candidatus Dormibacteraceae</taxon>
        <taxon>Candidatus Nephthysia</taxon>
    </lineage>
</organism>
<keyword evidence="5" id="KW-1185">Reference proteome</keyword>
<dbReference type="EMBL" id="JAEKNR010000178">
    <property type="protein sequence ID" value="MBJ7599971.1"/>
    <property type="molecule type" value="Genomic_DNA"/>
</dbReference>
<gene>
    <name evidence="4" type="ORF">JF922_18075</name>
</gene>
<comment type="caution">
    <text evidence="4">The sequence shown here is derived from an EMBL/GenBank/DDBJ whole genome shotgun (WGS) entry which is preliminary data.</text>
</comment>
<dbReference type="Pfam" id="PF23357">
    <property type="entry name" value="DUF7088"/>
    <property type="match status" value="1"/>
</dbReference>
<feature type="transmembrane region" description="Helical" evidence="1">
    <location>
        <begin position="70"/>
        <end position="92"/>
    </location>
</feature>
<keyword evidence="1" id="KW-0472">Membrane</keyword>
<keyword evidence="1" id="KW-1133">Transmembrane helix</keyword>
<feature type="transmembrane region" description="Helical" evidence="1">
    <location>
        <begin position="41"/>
        <end position="63"/>
    </location>
</feature>
<sequence length="519" mass="54690">MRGWDRLFGVLGAAAGVVLVFVGISIVVVEGRLVSAASYTLVAGVALLIAFVVLDPGAAADLVRSRRARFGSLSVLVSAVVIGILLVVNVLASRSSQAVDLTRSGLYTLSPKSALVAKRLDSDLQVTGFFRPDQSSTKNQVADLLSLYQQQSRFVKVQFADPDKSATQALSLGVTISGSLVLQYRNRTPVVLDVNSQTESDITGAVLRLEVNRTPMVCWAAGDGERSLTDADQTNGYSGAASLIKTSNYQYRDLLLSQEPGVPADCSLVAVVGVRQPLSELAVKSLQSYLSSGGKVFFAVDPWATDPRILTSVNSVFQPFGVGFSGALVVEGDAAHQAANNPTTPVAFDFGASPIAKDLARKYVFFVQPTPIVGEAASGYNSVDVVTTTDQSYSIAAQRSTADKRPGDKSGPFVLMRTLEQSQAGSGKKARLVLIGTSAIAANQALPPNAAGANPDLLLGTLDWLSGQEDLIGISPKPPAAEPLSLTAQQERLNYLLTLILLPLLIVVAGAAVYVRRRA</sequence>
<feature type="domain" description="DUF7088" evidence="3">
    <location>
        <begin position="105"/>
        <end position="168"/>
    </location>
</feature>
<dbReference type="AlphaFoldDB" id="A0A934KB44"/>
<evidence type="ECO:0000313" key="4">
    <source>
        <dbReference type="EMBL" id="MBJ7599971.1"/>
    </source>
</evidence>
<reference evidence="4" key="1">
    <citation type="submission" date="2020-10" db="EMBL/GenBank/DDBJ databases">
        <title>Ca. Dormibacterota MAGs.</title>
        <authorList>
            <person name="Montgomery K."/>
        </authorList>
    </citation>
    <scope>NUCLEOTIDE SEQUENCE [LARGE SCALE GENOMIC DNA]</scope>
    <source>
        <strain evidence="4">SC8812_S17_10</strain>
    </source>
</reference>
<protein>
    <submittedName>
        <fullName evidence="4">Gldg family protein</fullName>
    </submittedName>
</protein>
<evidence type="ECO:0000259" key="2">
    <source>
        <dbReference type="Pfam" id="PF09822"/>
    </source>
</evidence>
<accession>A0A934KB44</accession>
<name>A0A934KB44_9BACT</name>
<evidence type="ECO:0000256" key="1">
    <source>
        <dbReference type="SAM" id="Phobius"/>
    </source>
</evidence>
<evidence type="ECO:0000313" key="5">
    <source>
        <dbReference type="Proteomes" id="UP000612893"/>
    </source>
</evidence>
<feature type="domain" description="ABC-type uncharacterised transport system" evidence="2">
    <location>
        <begin position="216"/>
        <end position="445"/>
    </location>
</feature>
<dbReference type="RefSeq" id="WP_338203632.1">
    <property type="nucleotide sequence ID" value="NZ_JAEKNR010000178.1"/>
</dbReference>